<dbReference type="EMBL" id="ML975151">
    <property type="protein sequence ID" value="KAF1815975.1"/>
    <property type="molecule type" value="Genomic_DNA"/>
</dbReference>
<feature type="signal peptide" evidence="2">
    <location>
        <begin position="1"/>
        <end position="22"/>
    </location>
</feature>
<organism evidence="4">
    <name type="scientific">Eremomyces bilateralis CBS 781.70</name>
    <dbReference type="NCBI Taxonomy" id="1392243"/>
    <lineage>
        <taxon>Eukaryota</taxon>
        <taxon>Fungi</taxon>
        <taxon>Dikarya</taxon>
        <taxon>Ascomycota</taxon>
        <taxon>Pezizomycotina</taxon>
        <taxon>Dothideomycetes</taxon>
        <taxon>Dothideomycetes incertae sedis</taxon>
        <taxon>Eremomycetales</taxon>
        <taxon>Eremomycetaceae</taxon>
        <taxon>Eremomyces</taxon>
    </lineage>
</organism>
<reference evidence="6" key="2">
    <citation type="submission" date="2020-04" db="EMBL/GenBank/DDBJ databases">
        <authorList>
            <consortium name="NCBI Genome Project"/>
        </authorList>
    </citation>
    <scope>NUCLEOTIDE SEQUENCE</scope>
    <source>
        <strain evidence="6">CBS 781.70</strain>
    </source>
</reference>
<gene>
    <name evidence="4 6" type="ORF">P152DRAFT_455697</name>
</gene>
<evidence type="ECO:0000256" key="1">
    <source>
        <dbReference type="SAM" id="MobiDB-lite"/>
    </source>
</evidence>
<dbReference type="InterPro" id="IPR001283">
    <property type="entry name" value="CRISP-related"/>
</dbReference>
<dbReference type="InterPro" id="IPR014044">
    <property type="entry name" value="CAP_dom"/>
</dbReference>
<sequence>MATNTLFNSFLSVWVLFSVVSSQGIPSSSTAASPVPQPTSSTSPTFTDDTRFRETCLNSTNTYRQQHSAASLTWNDTLAEIAADATTCAWKKLDKRNFVHLSIGKNLALGFHDVTEAVDSWGSQRRFLNFSNTESIGFSHRTIDFTQLVWKNSTQFGCGRSNCNPAEIVSRFGNPEDRNFMNTGAFTQSRTPAQGPWKGSGKLTANKPTGQGLENVLQGEPVWVMACVFSPRGNVIGQFDANVGNQVSNSQFSGQGIVGNTENGAVARLGRSTLVLAMATFCLSIASLF</sequence>
<evidence type="ECO:0000313" key="5">
    <source>
        <dbReference type="Proteomes" id="UP000504638"/>
    </source>
</evidence>
<dbReference type="SUPFAM" id="SSF55797">
    <property type="entry name" value="PR-1-like"/>
    <property type="match status" value="1"/>
</dbReference>
<dbReference type="Gene3D" id="3.40.33.10">
    <property type="entry name" value="CAP"/>
    <property type="match status" value="1"/>
</dbReference>
<dbReference type="SMART" id="SM00198">
    <property type="entry name" value="SCP"/>
    <property type="match status" value="1"/>
</dbReference>
<feature type="region of interest" description="Disordered" evidence="1">
    <location>
        <begin position="28"/>
        <end position="48"/>
    </location>
</feature>
<feature type="domain" description="SCP" evidence="3">
    <location>
        <begin position="51"/>
        <end position="182"/>
    </location>
</feature>
<keyword evidence="5" id="KW-1185">Reference proteome</keyword>
<feature type="chain" id="PRO_5044632014" evidence="2">
    <location>
        <begin position="23"/>
        <end position="289"/>
    </location>
</feature>
<dbReference type="Pfam" id="PF00188">
    <property type="entry name" value="CAP"/>
    <property type="match status" value="1"/>
</dbReference>
<proteinExistence type="predicted"/>
<dbReference type="AlphaFoldDB" id="A0A6G1GD05"/>
<reference evidence="6" key="3">
    <citation type="submission" date="2025-04" db="UniProtKB">
        <authorList>
            <consortium name="RefSeq"/>
        </authorList>
    </citation>
    <scope>IDENTIFICATION</scope>
    <source>
        <strain evidence="6">CBS 781.70</strain>
    </source>
</reference>
<evidence type="ECO:0000259" key="3">
    <source>
        <dbReference type="SMART" id="SM00198"/>
    </source>
</evidence>
<dbReference type="OrthoDB" id="337038at2759"/>
<dbReference type="GeneID" id="54419412"/>
<dbReference type="PRINTS" id="PR00837">
    <property type="entry name" value="V5TPXLIKE"/>
</dbReference>
<evidence type="ECO:0000313" key="6">
    <source>
        <dbReference type="RefSeq" id="XP_033537606.1"/>
    </source>
</evidence>
<evidence type="ECO:0000256" key="2">
    <source>
        <dbReference type="SAM" id="SignalP"/>
    </source>
</evidence>
<reference evidence="4 6" key="1">
    <citation type="submission" date="2020-01" db="EMBL/GenBank/DDBJ databases">
        <authorList>
            <consortium name="DOE Joint Genome Institute"/>
            <person name="Haridas S."/>
            <person name="Albert R."/>
            <person name="Binder M."/>
            <person name="Bloem J."/>
            <person name="Labutti K."/>
            <person name="Salamov A."/>
            <person name="Andreopoulos B."/>
            <person name="Baker S.E."/>
            <person name="Barry K."/>
            <person name="Bills G."/>
            <person name="Bluhm B.H."/>
            <person name="Cannon C."/>
            <person name="Castanera R."/>
            <person name="Culley D.E."/>
            <person name="Daum C."/>
            <person name="Ezra D."/>
            <person name="Gonzalez J.B."/>
            <person name="Henrissat B."/>
            <person name="Kuo A."/>
            <person name="Liang C."/>
            <person name="Lipzen A."/>
            <person name="Lutzoni F."/>
            <person name="Magnuson J."/>
            <person name="Mondo S."/>
            <person name="Nolan M."/>
            <person name="Ohm R."/>
            <person name="Pangilinan J."/>
            <person name="Park H.-J."/>
            <person name="Ramirez L."/>
            <person name="Alfaro M."/>
            <person name="Sun H."/>
            <person name="Tritt A."/>
            <person name="Yoshinaga Y."/>
            <person name="Zwiers L.-H."/>
            <person name="Turgeon B.G."/>
            <person name="Goodwin S.B."/>
            <person name="Spatafora J.W."/>
            <person name="Crous P.W."/>
            <person name="Grigoriev I.V."/>
        </authorList>
    </citation>
    <scope>NUCLEOTIDE SEQUENCE</scope>
    <source>
        <strain evidence="4 6">CBS 781.70</strain>
    </source>
</reference>
<protein>
    <submittedName>
        <fullName evidence="4 6">PR-1-like protein</fullName>
    </submittedName>
</protein>
<evidence type="ECO:0000313" key="4">
    <source>
        <dbReference type="EMBL" id="KAF1815975.1"/>
    </source>
</evidence>
<accession>A0A6G1GD05</accession>
<dbReference type="Proteomes" id="UP000504638">
    <property type="component" value="Unplaced"/>
</dbReference>
<keyword evidence="2" id="KW-0732">Signal</keyword>
<feature type="compositionally biased region" description="Low complexity" evidence="1">
    <location>
        <begin position="28"/>
        <end position="47"/>
    </location>
</feature>
<name>A0A6G1GD05_9PEZI</name>
<dbReference type="PANTHER" id="PTHR10334">
    <property type="entry name" value="CYSTEINE-RICH SECRETORY PROTEIN-RELATED"/>
    <property type="match status" value="1"/>
</dbReference>
<dbReference type="RefSeq" id="XP_033537606.1">
    <property type="nucleotide sequence ID" value="XM_033678842.1"/>
</dbReference>
<dbReference type="InterPro" id="IPR035940">
    <property type="entry name" value="CAP_sf"/>
</dbReference>